<evidence type="ECO:0000256" key="4">
    <source>
        <dbReference type="ARBA" id="ARBA00022651"/>
    </source>
</evidence>
<dbReference type="InterPro" id="IPR031158">
    <property type="entry name" value="GH10_AS"/>
</dbReference>
<dbReference type="Proteomes" id="UP001147700">
    <property type="component" value="Unassembled WGS sequence"/>
</dbReference>
<keyword evidence="4" id="KW-0858">Xylan degradation</keyword>
<sequence>MFRYRTACALALGATLVCAATASAQSPPGFPVYGQDKWLGNVNELTRPLFKTYFNQVTPENAGKWGSAAGTSRTAAMRWGNLDAAYTFAEANGFPFNFHVLVWGNQQPTWMAALPAEEQLAEIKKWFAAVAERYPKIEWLQVVNEPLHDPPDCTHSANQGNNCNSSGNYARALGGAGDTGWDWILNAFRLAKQYFPNTKLMLNDYSITNSTTATTQYLQIIDLLKRENLIDVVGEQGHAFSTTGNMATHKANLDRLQATGIPIQITELDIDGVAAGGVPGDEVQLRNYRRIFPVFWEHPGVEGVTVWGWRQPNHWRNAQNAPIVLSDDTPKPAALWLHDYVRAIPPTIPAGQRFDVTDAYTSSVGTVQAEDWASRINRPNLRTFTWRITGGNEAGTFAIAPGTGELTVAKPERLDELTTYALKVRVSDGFHESAEADVSVATGDLANVADLPVGGTVPATLALTLDAPQPFEPFTPGVEKEYTTQATARVTSTAGNAALSVSEATLANGPFKLARPVTVTAEQTAWDGPVGADEVAIAFKQAIGRTDPLRTGTYSATLTFTLTTTAP</sequence>
<protein>
    <recommendedName>
        <fullName evidence="3">endo-1,4-beta-xylanase</fullName>
        <ecNumber evidence="3">3.2.1.8</ecNumber>
    </recommendedName>
</protein>
<dbReference type="PROSITE" id="PS51760">
    <property type="entry name" value="GH10_2"/>
    <property type="match status" value="1"/>
</dbReference>
<evidence type="ECO:0000256" key="3">
    <source>
        <dbReference type="ARBA" id="ARBA00012590"/>
    </source>
</evidence>
<dbReference type="Pfam" id="PF00331">
    <property type="entry name" value="Glyco_hydro_10"/>
    <property type="match status" value="1"/>
</dbReference>
<feature type="signal peptide" evidence="11">
    <location>
        <begin position="1"/>
        <end position="19"/>
    </location>
</feature>
<dbReference type="PANTHER" id="PTHR31490:SF88">
    <property type="entry name" value="BETA-XYLANASE"/>
    <property type="match status" value="1"/>
</dbReference>
<dbReference type="PANTHER" id="PTHR31490">
    <property type="entry name" value="GLYCOSYL HYDROLASE"/>
    <property type="match status" value="1"/>
</dbReference>
<dbReference type="SUPFAM" id="SSF49313">
    <property type="entry name" value="Cadherin-like"/>
    <property type="match status" value="1"/>
</dbReference>
<feature type="chain" id="PRO_5046743018" description="endo-1,4-beta-xylanase" evidence="11">
    <location>
        <begin position="20"/>
        <end position="567"/>
    </location>
</feature>
<proteinExistence type="inferred from homology"/>
<feature type="active site" description="Nucleophile" evidence="10">
    <location>
        <position position="267"/>
    </location>
</feature>
<dbReference type="PROSITE" id="PS50268">
    <property type="entry name" value="CADHERIN_2"/>
    <property type="match status" value="1"/>
</dbReference>
<evidence type="ECO:0000259" key="13">
    <source>
        <dbReference type="PROSITE" id="PS51760"/>
    </source>
</evidence>
<evidence type="ECO:0000256" key="1">
    <source>
        <dbReference type="ARBA" id="ARBA00000681"/>
    </source>
</evidence>
<comment type="catalytic activity">
    <reaction evidence="1">
        <text>Endohydrolysis of (1-&gt;4)-beta-D-xylosidic linkages in xylans.</text>
        <dbReference type="EC" id="3.2.1.8"/>
    </reaction>
</comment>
<dbReference type="SUPFAM" id="SSF51445">
    <property type="entry name" value="(Trans)glycosidases"/>
    <property type="match status" value="1"/>
</dbReference>
<evidence type="ECO:0000256" key="9">
    <source>
        <dbReference type="ARBA" id="ARBA00023326"/>
    </source>
</evidence>
<dbReference type="Gene3D" id="2.60.40.60">
    <property type="entry name" value="Cadherins"/>
    <property type="match status" value="1"/>
</dbReference>
<evidence type="ECO:0000313" key="14">
    <source>
        <dbReference type="EMBL" id="MDA0141681.1"/>
    </source>
</evidence>
<dbReference type="Gene3D" id="3.20.20.80">
    <property type="entry name" value="Glycosidases"/>
    <property type="match status" value="1"/>
</dbReference>
<keyword evidence="7" id="KW-0119">Carbohydrate metabolism</keyword>
<evidence type="ECO:0000313" key="15">
    <source>
        <dbReference type="Proteomes" id="UP001147700"/>
    </source>
</evidence>
<evidence type="ECO:0000256" key="8">
    <source>
        <dbReference type="ARBA" id="ARBA00023295"/>
    </source>
</evidence>
<name>A0ABT4RTS7_9ACTN</name>
<dbReference type="PROSITE" id="PS00591">
    <property type="entry name" value="GH10_1"/>
    <property type="match status" value="1"/>
</dbReference>
<dbReference type="EC" id="3.2.1.8" evidence="3"/>
<evidence type="ECO:0000256" key="11">
    <source>
        <dbReference type="SAM" id="SignalP"/>
    </source>
</evidence>
<reference evidence="14" key="1">
    <citation type="submission" date="2022-10" db="EMBL/GenBank/DDBJ databases">
        <title>The WGS of Solirubrobacter sp. CPCC 204708.</title>
        <authorList>
            <person name="Jiang Z."/>
        </authorList>
    </citation>
    <scope>NUCLEOTIDE SEQUENCE</scope>
    <source>
        <strain evidence="14">CPCC 204708</strain>
    </source>
</reference>
<gene>
    <name evidence="14" type="ORF">OJ962_29590</name>
</gene>
<keyword evidence="9" id="KW-0624">Polysaccharide degradation</keyword>
<evidence type="ECO:0000256" key="5">
    <source>
        <dbReference type="ARBA" id="ARBA00022729"/>
    </source>
</evidence>
<keyword evidence="5 11" id="KW-0732">Signal</keyword>
<evidence type="ECO:0000259" key="12">
    <source>
        <dbReference type="PROSITE" id="PS50268"/>
    </source>
</evidence>
<evidence type="ECO:0000256" key="7">
    <source>
        <dbReference type="ARBA" id="ARBA00023277"/>
    </source>
</evidence>
<dbReference type="EMBL" id="JAPCID010000062">
    <property type="protein sequence ID" value="MDA0141681.1"/>
    <property type="molecule type" value="Genomic_DNA"/>
</dbReference>
<organism evidence="14 15">
    <name type="scientific">Solirubrobacter deserti</name>
    <dbReference type="NCBI Taxonomy" id="2282478"/>
    <lineage>
        <taxon>Bacteria</taxon>
        <taxon>Bacillati</taxon>
        <taxon>Actinomycetota</taxon>
        <taxon>Thermoleophilia</taxon>
        <taxon>Solirubrobacterales</taxon>
        <taxon>Solirubrobacteraceae</taxon>
        <taxon>Solirubrobacter</taxon>
    </lineage>
</organism>
<comment type="caution">
    <text evidence="14">The sequence shown here is derived from an EMBL/GenBank/DDBJ whole genome shotgun (WGS) entry which is preliminary data.</text>
</comment>
<feature type="domain" description="GH10" evidence="13">
    <location>
        <begin position="23"/>
        <end position="340"/>
    </location>
</feature>
<dbReference type="CDD" id="cd11304">
    <property type="entry name" value="Cadherin_repeat"/>
    <property type="match status" value="1"/>
</dbReference>
<keyword evidence="15" id="KW-1185">Reference proteome</keyword>
<dbReference type="InterPro" id="IPR002126">
    <property type="entry name" value="Cadherin-like_dom"/>
</dbReference>
<evidence type="ECO:0000256" key="6">
    <source>
        <dbReference type="ARBA" id="ARBA00022801"/>
    </source>
</evidence>
<comment type="similarity">
    <text evidence="2">Belongs to the glycosyl hydrolase 10 (cellulase F) family.</text>
</comment>
<feature type="domain" description="Cadherin" evidence="12">
    <location>
        <begin position="362"/>
        <end position="454"/>
    </location>
</feature>
<dbReference type="SMART" id="SM00633">
    <property type="entry name" value="Glyco_10"/>
    <property type="match status" value="1"/>
</dbReference>
<dbReference type="InterPro" id="IPR015919">
    <property type="entry name" value="Cadherin-like_sf"/>
</dbReference>
<keyword evidence="8" id="KW-0326">Glycosidase</keyword>
<dbReference type="RefSeq" id="WP_202958570.1">
    <property type="nucleotide sequence ID" value="NZ_JAPCID010000062.1"/>
</dbReference>
<dbReference type="InterPro" id="IPR017853">
    <property type="entry name" value="GH"/>
</dbReference>
<evidence type="ECO:0000256" key="2">
    <source>
        <dbReference type="ARBA" id="ARBA00007495"/>
    </source>
</evidence>
<keyword evidence="6" id="KW-0378">Hydrolase</keyword>
<dbReference type="InterPro" id="IPR044846">
    <property type="entry name" value="GH10"/>
</dbReference>
<dbReference type="InterPro" id="IPR001000">
    <property type="entry name" value="GH10_dom"/>
</dbReference>
<accession>A0ABT4RTS7</accession>
<evidence type="ECO:0000256" key="10">
    <source>
        <dbReference type="PROSITE-ProRule" id="PRU10061"/>
    </source>
</evidence>